<feature type="chain" id="PRO_5037183272" evidence="1">
    <location>
        <begin position="22"/>
        <end position="719"/>
    </location>
</feature>
<dbReference type="InterPro" id="IPR026444">
    <property type="entry name" value="Secre_tail"/>
</dbReference>
<protein>
    <submittedName>
        <fullName evidence="2">T9SS type A sorting domain-containing protein</fullName>
    </submittedName>
</protein>
<gene>
    <name evidence="2" type="ORF">FJY68_06920</name>
</gene>
<reference evidence="2" key="1">
    <citation type="submission" date="2019-03" db="EMBL/GenBank/DDBJ databases">
        <title>Lake Tanganyika Metagenome-Assembled Genomes (MAGs).</title>
        <authorList>
            <person name="Tran P."/>
        </authorList>
    </citation>
    <scope>NUCLEOTIDE SEQUENCE</scope>
    <source>
        <strain evidence="2">K_DeepCast_150m_m2_040</strain>
    </source>
</reference>
<dbReference type="SUPFAM" id="SSF69322">
    <property type="entry name" value="Tricorn protease domain 2"/>
    <property type="match status" value="1"/>
</dbReference>
<evidence type="ECO:0000256" key="1">
    <source>
        <dbReference type="SAM" id="SignalP"/>
    </source>
</evidence>
<organism evidence="2 3">
    <name type="scientific">candidate division WOR-3 bacterium</name>
    <dbReference type="NCBI Taxonomy" id="2052148"/>
    <lineage>
        <taxon>Bacteria</taxon>
        <taxon>Bacteria division WOR-3</taxon>
    </lineage>
</organism>
<dbReference type="EMBL" id="VGIR01000035">
    <property type="protein sequence ID" value="MBM3331570.1"/>
    <property type="molecule type" value="Genomic_DNA"/>
</dbReference>
<dbReference type="Gene3D" id="2.120.10.30">
    <property type="entry name" value="TolB, C-terminal domain"/>
    <property type="match status" value="1"/>
</dbReference>
<feature type="signal peptide" evidence="1">
    <location>
        <begin position="1"/>
        <end position="21"/>
    </location>
</feature>
<proteinExistence type="predicted"/>
<evidence type="ECO:0000313" key="2">
    <source>
        <dbReference type="EMBL" id="MBM3331570.1"/>
    </source>
</evidence>
<name>A0A937XI98_UNCW3</name>
<dbReference type="SUPFAM" id="SSF63825">
    <property type="entry name" value="YWTD domain"/>
    <property type="match status" value="1"/>
</dbReference>
<dbReference type="AlphaFoldDB" id="A0A937XI98"/>
<comment type="caution">
    <text evidence="2">The sequence shown here is derived from an EMBL/GenBank/DDBJ whole genome shotgun (WGS) entry which is preliminary data.</text>
</comment>
<evidence type="ECO:0000313" key="3">
    <source>
        <dbReference type="Proteomes" id="UP000779900"/>
    </source>
</evidence>
<dbReference type="InterPro" id="IPR011042">
    <property type="entry name" value="6-blade_b-propeller_TolB-like"/>
</dbReference>
<sequence>MSVAKPVCVVLLALLSGTAAAWFETGQDASLMLSGVDFNNTGGPFFYNHPSGIATDGTRLLVCDRFNNRVLVWNQPPLFWNAPPDIVLGQPDFISNNPGTGKHQLNWAGNASVGENGRLAIADTDNDRILLWDSFPTASGQPADVAIDLPSIPPRGSMPYAWPWGVWTDGSRLAAVATQGSALLFWNSFPVVDNQLPDYTIVLTEFGTPRNISTDGETYFFVGDHNARVNNRPGTFFWNSYPDTLDQPYDFYRDEWVKGVKTATGGLVAGGINSIYVWNAMPTGSGQDPDIVLTPSMYKNGDGPDVLVIKGRLYVTNYNGNDLLVFDSMPAGPATLPDWALGASSIYANTLDSIGYVQNPVLASDGTRLIATSDFDRTICIWNTIPTSSGIHPDQRISLQPNNLQVWDNALYANRFAMAARRQVSVWLDAGRLDQPPSRIFNDSIGSAMFSDLQGVALDSSFLYLADKNGRLYIWVGIPASLSADPLYTIDSPGVEYGHLHSDGEYLIAVKSNPAPEVHVYRVEDIRRGELVPFKTVTSGPGLQLNLPRSAITFDGALAIANTCGSAVFLWGDVNQAGDTASVITLGQEDRTGYRPAIGIDRLFWPASLLAIGGRLWVGECKFSSRIPCFSSSAGVDCRFGSAASLGVRVAPNPAFTFVELQGHLPRSFQVDIFDAAGRRVVSARDRAGFNLSCLSGGVYTLRLTAEGRLLLLSRLVKQ</sequence>
<keyword evidence="1" id="KW-0732">Signal</keyword>
<accession>A0A937XI98</accession>
<dbReference type="NCBIfam" id="TIGR04183">
    <property type="entry name" value="Por_Secre_tail"/>
    <property type="match status" value="1"/>
</dbReference>
<dbReference type="Proteomes" id="UP000779900">
    <property type="component" value="Unassembled WGS sequence"/>
</dbReference>